<dbReference type="AlphaFoldDB" id="A0AAT9FQS8"/>
<proteinExistence type="predicted"/>
<accession>A0AAT9FQS8</accession>
<dbReference type="Pfam" id="PF00501">
    <property type="entry name" value="AMP-binding"/>
    <property type="match status" value="1"/>
</dbReference>
<protein>
    <recommendedName>
        <fullName evidence="1">Carrier domain-containing protein</fullName>
    </recommendedName>
</protein>
<dbReference type="InterPro" id="IPR036736">
    <property type="entry name" value="ACP-like_sf"/>
</dbReference>
<name>A0AAT9FQS8_9BACT</name>
<dbReference type="EMBL" id="AP026866">
    <property type="protein sequence ID" value="BDS08381.1"/>
    <property type="molecule type" value="Genomic_DNA"/>
</dbReference>
<dbReference type="GO" id="GO:0043041">
    <property type="term" value="P:amino acid activation for nonribosomal peptide biosynthetic process"/>
    <property type="evidence" value="ECO:0007669"/>
    <property type="project" value="TreeGrafter"/>
</dbReference>
<gene>
    <name evidence="2" type="ORF">NT6N_34210</name>
</gene>
<dbReference type="Gene3D" id="3.40.50.1820">
    <property type="entry name" value="alpha/beta hydrolase"/>
    <property type="match status" value="1"/>
</dbReference>
<dbReference type="Pfam" id="PF00550">
    <property type="entry name" value="PP-binding"/>
    <property type="match status" value="1"/>
</dbReference>
<dbReference type="PANTHER" id="PTHR45527">
    <property type="entry name" value="NONRIBOSOMAL PEPTIDE SYNTHETASE"/>
    <property type="match status" value="1"/>
</dbReference>
<dbReference type="InterPro" id="IPR042099">
    <property type="entry name" value="ANL_N_sf"/>
</dbReference>
<dbReference type="InterPro" id="IPR001031">
    <property type="entry name" value="Thioesterase"/>
</dbReference>
<dbReference type="Gene3D" id="1.10.1200.10">
    <property type="entry name" value="ACP-like"/>
    <property type="match status" value="1"/>
</dbReference>
<organism evidence="2">
    <name type="scientific">Oceaniferula spumae</name>
    <dbReference type="NCBI Taxonomy" id="2979115"/>
    <lineage>
        <taxon>Bacteria</taxon>
        <taxon>Pseudomonadati</taxon>
        <taxon>Verrucomicrobiota</taxon>
        <taxon>Verrucomicrobiia</taxon>
        <taxon>Verrucomicrobiales</taxon>
        <taxon>Verrucomicrobiaceae</taxon>
        <taxon>Oceaniferula</taxon>
    </lineage>
</organism>
<dbReference type="GO" id="GO:0044550">
    <property type="term" value="P:secondary metabolite biosynthetic process"/>
    <property type="evidence" value="ECO:0007669"/>
    <property type="project" value="TreeGrafter"/>
</dbReference>
<dbReference type="PROSITE" id="PS00455">
    <property type="entry name" value="AMP_BINDING"/>
    <property type="match status" value="1"/>
</dbReference>
<dbReference type="SUPFAM" id="SSF53474">
    <property type="entry name" value="alpha/beta-Hydrolases"/>
    <property type="match status" value="1"/>
</dbReference>
<dbReference type="PANTHER" id="PTHR45527:SF1">
    <property type="entry name" value="FATTY ACID SYNTHASE"/>
    <property type="match status" value="1"/>
</dbReference>
<dbReference type="InterPro" id="IPR045851">
    <property type="entry name" value="AMP-bd_C_sf"/>
</dbReference>
<dbReference type="GO" id="GO:0031177">
    <property type="term" value="F:phosphopantetheine binding"/>
    <property type="evidence" value="ECO:0007669"/>
    <property type="project" value="TreeGrafter"/>
</dbReference>
<dbReference type="InterPro" id="IPR009081">
    <property type="entry name" value="PP-bd_ACP"/>
</dbReference>
<dbReference type="CDD" id="cd05930">
    <property type="entry name" value="A_NRPS"/>
    <property type="match status" value="1"/>
</dbReference>
<dbReference type="InterPro" id="IPR029058">
    <property type="entry name" value="AB_hydrolase_fold"/>
</dbReference>
<dbReference type="Gene3D" id="3.30.300.30">
    <property type="match status" value="1"/>
</dbReference>
<dbReference type="SUPFAM" id="SSF47336">
    <property type="entry name" value="ACP-like"/>
    <property type="match status" value="1"/>
</dbReference>
<dbReference type="KEGG" id="osu:NT6N_34210"/>
<evidence type="ECO:0000259" key="1">
    <source>
        <dbReference type="PROSITE" id="PS50075"/>
    </source>
</evidence>
<dbReference type="InterPro" id="IPR020845">
    <property type="entry name" value="AMP-binding_CS"/>
</dbReference>
<dbReference type="PROSITE" id="PS50075">
    <property type="entry name" value="CARRIER"/>
    <property type="match status" value="1"/>
</dbReference>
<reference evidence="2" key="1">
    <citation type="submission" date="2024-07" db="EMBL/GenBank/DDBJ databases">
        <title>Complete genome sequence of Verrucomicrobiaceae bacterium NT6N.</title>
        <authorList>
            <person name="Huang C."/>
            <person name="Takami H."/>
            <person name="Hamasaki K."/>
        </authorList>
    </citation>
    <scope>NUCLEOTIDE SEQUENCE</scope>
    <source>
        <strain evidence="2">NT6N</strain>
    </source>
</reference>
<evidence type="ECO:0000313" key="2">
    <source>
        <dbReference type="EMBL" id="BDS08381.1"/>
    </source>
</evidence>
<dbReference type="SUPFAM" id="SSF56801">
    <property type="entry name" value="Acetyl-CoA synthetase-like"/>
    <property type="match status" value="1"/>
</dbReference>
<dbReference type="Pfam" id="PF00975">
    <property type="entry name" value="Thioesterase"/>
    <property type="match status" value="1"/>
</dbReference>
<dbReference type="Pfam" id="PF13193">
    <property type="entry name" value="AMP-binding_C"/>
    <property type="match status" value="1"/>
</dbReference>
<dbReference type="GO" id="GO:0005737">
    <property type="term" value="C:cytoplasm"/>
    <property type="evidence" value="ECO:0007669"/>
    <property type="project" value="TreeGrafter"/>
</dbReference>
<dbReference type="InterPro" id="IPR025110">
    <property type="entry name" value="AMP-bd_C"/>
</dbReference>
<feature type="domain" description="Carrier" evidence="1">
    <location>
        <begin position="526"/>
        <end position="601"/>
    </location>
</feature>
<sequence>MKPAVTLDEALFTNIGEHFDQVVENNADRVAIESESGRLSYRDFNARANQVAHAVLAETEGRAERVALLFDQGADAIIAMFGVLKAGSAFVHLDASNPVSKLEEIRQSATPVIILTDSEHLEKAGRVADGKATVMDVTSLPETFSTENPEVDIPPDATAYIFFTSGSTGNPKGVCQTQRNLFHFIRVYSGSLSVSADDRLSLLYSLGFSASNMDVFSALLTGAALHPYDIKKFGTAGLADWIDSSEISILHAVPTVFRHLCNSLADGRKLRSVKGIDLGGEAVQRRDVEFFNAHFESDCTMINHLAATEASVIAQYKIDTSAEYSEDLLPVGYAADGVELRVVDSEGNRLEDGETGEIQVCSAYVSPGYWKMPELNEKIFRDDPSVPGGRMYLSGDLGYVGKDGKFYFLGRKDHRVKIRGYSVDTSEVESAIRKCLPDLKDASVVARKLGESNPTQLAAFLVSEDSSAIDLQVLRENLSEVVATYMIPAEFIFLDSLPENASGKVDRKALAALDLREQQSEAAYVAPETETEKKLAKLICQILKIDQVGRNDDFFLLGGDSLRATALHTQVEAEFSTRIPLHILFKDTRVHGMSANIERSHEEKGSADFSHTAKIIPLNESGDETPLYLTHGVKGQAFVSPHFLSILGPNQPVYAFQASGLNRPDKRHWTIQEMAEQYIEGMREIQPHGPYLIGSICAGCMVALEIADQLRAAGEAVAPILMIDPPIDPPGERSWLRRVRRDLTDRFKRKFSEEKYNKKLEKDFKLHQDKGRIPLDTSDKEALKIACRVAFDFRLALNDYRMKPYDGEVYLLGSRSRLSRGGGKLREKLTGTVEIFDVGERHRDIHEVNNDLFGQQLRAAMDAVIDRLKS</sequence>
<dbReference type="InterPro" id="IPR000873">
    <property type="entry name" value="AMP-dep_synth/lig_dom"/>
</dbReference>
<dbReference type="Gene3D" id="3.40.50.12780">
    <property type="entry name" value="N-terminal domain of ligase-like"/>
    <property type="match status" value="1"/>
</dbReference>